<accession>A0A426XLW4</accession>
<dbReference type="Proteomes" id="UP000287651">
    <property type="component" value="Unassembled WGS sequence"/>
</dbReference>
<dbReference type="PANTHER" id="PTHR36792:SF5">
    <property type="entry name" value="SEL1 REPEAT PROTEIN"/>
    <property type="match status" value="1"/>
</dbReference>
<gene>
    <name evidence="1" type="ORF">B296_00043843</name>
</gene>
<dbReference type="InterPro" id="IPR011990">
    <property type="entry name" value="TPR-like_helical_dom_sf"/>
</dbReference>
<dbReference type="AlphaFoldDB" id="A0A426XLW4"/>
<protein>
    <submittedName>
        <fullName evidence="1">Uncharacterized protein</fullName>
    </submittedName>
</protein>
<proteinExistence type="predicted"/>
<dbReference type="EMBL" id="AMZH03019339">
    <property type="protein sequence ID" value="RRT40497.1"/>
    <property type="molecule type" value="Genomic_DNA"/>
</dbReference>
<evidence type="ECO:0000313" key="2">
    <source>
        <dbReference type="Proteomes" id="UP000287651"/>
    </source>
</evidence>
<reference evidence="1 2" key="1">
    <citation type="journal article" date="2014" name="Agronomy (Basel)">
        <title>A Draft Genome Sequence for Ensete ventricosum, the Drought-Tolerant Tree Against Hunger.</title>
        <authorList>
            <person name="Harrison J."/>
            <person name="Moore K.A."/>
            <person name="Paszkiewicz K."/>
            <person name="Jones T."/>
            <person name="Grant M."/>
            <person name="Ambacheew D."/>
            <person name="Muzemil S."/>
            <person name="Studholme D.J."/>
        </authorList>
    </citation>
    <scope>NUCLEOTIDE SEQUENCE [LARGE SCALE GENOMIC DNA]</scope>
</reference>
<feature type="non-terminal residue" evidence="1">
    <location>
        <position position="1"/>
    </location>
</feature>
<dbReference type="Gene3D" id="1.25.40.10">
    <property type="entry name" value="Tetratricopeptide repeat domain"/>
    <property type="match status" value="1"/>
</dbReference>
<evidence type="ECO:0000313" key="1">
    <source>
        <dbReference type="EMBL" id="RRT40497.1"/>
    </source>
</evidence>
<dbReference type="PANTHER" id="PTHR36792">
    <property type="entry name" value="EXPRESSED PROTEIN"/>
    <property type="match status" value="1"/>
</dbReference>
<organism evidence="1 2">
    <name type="scientific">Ensete ventricosum</name>
    <name type="common">Abyssinian banana</name>
    <name type="synonym">Musa ensete</name>
    <dbReference type="NCBI Taxonomy" id="4639"/>
    <lineage>
        <taxon>Eukaryota</taxon>
        <taxon>Viridiplantae</taxon>
        <taxon>Streptophyta</taxon>
        <taxon>Embryophyta</taxon>
        <taxon>Tracheophyta</taxon>
        <taxon>Spermatophyta</taxon>
        <taxon>Magnoliopsida</taxon>
        <taxon>Liliopsida</taxon>
        <taxon>Zingiberales</taxon>
        <taxon>Musaceae</taxon>
        <taxon>Ensete</taxon>
    </lineage>
</organism>
<comment type="caution">
    <text evidence="1">The sequence shown here is derived from an EMBL/GenBank/DDBJ whole genome shotgun (WGS) entry which is preliminary data.</text>
</comment>
<sequence>FQSPSLIGFLLGHPSSTQQGYTPVAVERNRSSKVAKPAVESLASFNKAETSTAAALRDLGRGMDDRVRQEGLVPLKDVVADCTRRWFQDALKEARAGDAAMQVLVGQMYHNGYGVPKNDQKVRVSLLFYGSPFSCDDRLDATVSRDVGYNASDSDSDDNEKIVMKS</sequence>
<name>A0A426XLW4_ENSVE</name>